<evidence type="ECO:0000256" key="1">
    <source>
        <dbReference type="ARBA" id="ARBA00022723"/>
    </source>
</evidence>
<protein>
    <submittedName>
        <fullName evidence="7">Sel1-like repeat family protein</fullName>
    </submittedName>
</protein>
<dbReference type="PROSITE" id="PS50865">
    <property type="entry name" value="ZF_MYND_2"/>
    <property type="match status" value="1"/>
</dbReference>
<evidence type="ECO:0000256" key="3">
    <source>
        <dbReference type="ARBA" id="ARBA00022833"/>
    </source>
</evidence>
<evidence type="ECO:0000313" key="8">
    <source>
        <dbReference type="Proteomes" id="UP001224775"/>
    </source>
</evidence>
<dbReference type="SUPFAM" id="SSF144232">
    <property type="entry name" value="HIT/MYND zinc finger-like"/>
    <property type="match status" value="1"/>
</dbReference>
<comment type="caution">
    <text evidence="7">The sequence shown here is derived from an EMBL/GenBank/DDBJ whole genome shotgun (WGS) entry which is preliminary data.</text>
</comment>
<keyword evidence="3" id="KW-0862">Zinc</keyword>
<dbReference type="PROSITE" id="PS50089">
    <property type="entry name" value="ZF_RING_2"/>
    <property type="match status" value="1"/>
</dbReference>
<dbReference type="Gene3D" id="1.25.40.10">
    <property type="entry name" value="Tetratricopeptide repeat domain"/>
    <property type="match status" value="1"/>
</dbReference>
<gene>
    <name evidence="7" type="ORF">QTG54_015639</name>
</gene>
<keyword evidence="8" id="KW-1185">Reference proteome</keyword>
<dbReference type="Pfam" id="PF01753">
    <property type="entry name" value="zf-MYND"/>
    <property type="match status" value="1"/>
</dbReference>
<accession>A0AAD9D5J1</accession>
<feature type="domain" description="RING-type" evidence="5">
    <location>
        <begin position="82"/>
        <end position="131"/>
    </location>
</feature>
<reference evidence="7" key="1">
    <citation type="submission" date="2023-06" db="EMBL/GenBank/DDBJ databases">
        <title>Survivors Of The Sea: Transcriptome response of Skeletonema marinoi to long-term dormancy.</title>
        <authorList>
            <person name="Pinder M.I.M."/>
            <person name="Kourtchenko O."/>
            <person name="Robertson E.K."/>
            <person name="Larsson T."/>
            <person name="Maumus F."/>
            <person name="Osuna-Cruz C.M."/>
            <person name="Vancaester E."/>
            <person name="Stenow R."/>
            <person name="Vandepoele K."/>
            <person name="Ploug H."/>
            <person name="Bruchert V."/>
            <person name="Godhe A."/>
            <person name="Topel M."/>
        </authorList>
    </citation>
    <scope>NUCLEOTIDE SEQUENCE</scope>
    <source>
        <strain evidence="7">R05AC</strain>
    </source>
</reference>
<dbReference type="SUPFAM" id="SSF81901">
    <property type="entry name" value="HCP-like"/>
    <property type="match status" value="1"/>
</dbReference>
<dbReference type="InterPro" id="IPR052748">
    <property type="entry name" value="ISR_Activator"/>
</dbReference>
<name>A0AAD9D5J1_9STRA</name>
<dbReference type="SMART" id="SM00671">
    <property type="entry name" value="SEL1"/>
    <property type="match status" value="3"/>
</dbReference>
<dbReference type="Gene3D" id="6.10.140.2220">
    <property type="match status" value="1"/>
</dbReference>
<keyword evidence="1" id="KW-0479">Metal-binding</keyword>
<dbReference type="PANTHER" id="PTHR45011">
    <property type="entry name" value="DAP3-BINDING CELL DEATH ENHANCER 1"/>
    <property type="match status" value="1"/>
</dbReference>
<dbReference type="EMBL" id="JATAAI010000045">
    <property type="protein sequence ID" value="KAK1733784.1"/>
    <property type="molecule type" value="Genomic_DNA"/>
</dbReference>
<dbReference type="InterPro" id="IPR001841">
    <property type="entry name" value="Znf_RING"/>
</dbReference>
<dbReference type="PROSITE" id="PS01360">
    <property type="entry name" value="ZF_MYND_1"/>
    <property type="match status" value="1"/>
</dbReference>
<dbReference type="Proteomes" id="UP001224775">
    <property type="component" value="Unassembled WGS sequence"/>
</dbReference>
<evidence type="ECO:0000313" key="7">
    <source>
        <dbReference type="EMBL" id="KAK1733784.1"/>
    </source>
</evidence>
<dbReference type="InterPro" id="IPR006597">
    <property type="entry name" value="Sel1-like"/>
</dbReference>
<evidence type="ECO:0000259" key="6">
    <source>
        <dbReference type="PROSITE" id="PS50865"/>
    </source>
</evidence>
<sequence>MSGTNNLESAAAEMMRCACCGIAEGDDIKLKTCTACKSARYCSVKCQKQHRSQHKRECKKRAAELRDELLFKQPESTHSGDCPICCLPMPIGGKYSSMMACCSKIICNGCVHANQIRELEGNLQQKCPFCRHPTPKTAKESEMRMMKRIEVNDSFATFQMGLRRHDEGNHEEAFEYWTKAVELGDVESHYLLSTMYQGGPGVEKDEKKEVYHLEQAAIGGDRGARYNLGCTEAENGNFERAVKHWIIAAQLGDDASIQVLKQCYADGKINKEDFAAALRAYQAAVDATKSPQREAAAKAVATGG</sequence>
<dbReference type="InterPro" id="IPR002893">
    <property type="entry name" value="Znf_MYND"/>
</dbReference>
<organism evidence="7 8">
    <name type="scientific">Skeletonema marinoi</name>
    <dbReference type="NCBI Taxonomy" id="267567"/>
    <lineage>
        <taxon>Eukaryota</taxon>
        <taxon>Sar</taxon>
        <taxon>Stramenopiles</taxon>
        <taxon>Ochrophyta</taxon>
        <taxon>Bacillariophyta</taxon>
        <taxon>Coscinodiscophyceae</taxon>
        <taxon>Thalassiosirophycidae</taxon>
        <taxon>Thalassiosirales</taxon>
        <taxon>Skeletonemataceae</taxon>
        <taxon>Skeletonema</taxon>
        <taxon>Skeletonema marinoi-dohrnii complex</taxon>
    </lineage>
</organism>
<proteinExistence type="predicted"/>
<feature type="domain" description="MYND-type" evidence="6">
    <location>
        <begin position="17"/>
        <end position="58"/>
    </location>
</feature>
<evidence type="ECO:0000256" key="2">
    <source>
        <dbReference type="ARBA" id="ARBA00022771"/>
    </source>
</evidence>
<dbReference type="GO" id="GO:0008270">
    <property type="term" value="F:zinc ion binding"/>
    <property type="evidence" value="ECO:0007669"/>
    <property type="project" value="UniProtKB-KW"/>
</dbReference>
<keyword evidence="2 4" id="KW-0863">Zinc-finger</keyword>
<dbReference type="PANTHER" id="PTHR45011:SF1">
    <property type="entry name" value="DAP3-BINDING CELL DEATH ENHANCER 1"/>
    <property type="match status" value="1"/>
</dbReference>
<evidence type="ECO:0000259" key="5">
    <source>
        <dbReference type="PROSITE" id="PS50089"/>
    </source>
</evidence>
<dbReference type="InterPro" id="IPR011990">
    <property type="entry name" value="TPR-like_helical_dom_sf"/>
</dbReference>
<dbReference type="Pfam" id="PF08238">
    <property type="entry name" value="Sel1"/>
    <property type="match status" value="3"/>
</dbReference>
<evidence type="ECO:0000256" key="4">
    <source>
        <dbReference type="PROSITE-ProRule" id="PRU00134"/>
    </source>
</evidence>
<dbReference type="AlphaFoldDB" id="A0AAD9D5J1"/>